<dbReference type="InterPro" id="IPR013663">
    <property type="entry name" value="Helicase_SWF/SNF/SWI_bac"/>
</dbReference>
<dbReference type="EMBL" id="DRTD01000262">
    <property type="protein sequence ID" value="HHE54844.1"/>
    <property type="molecule type" value="Genomic_DNA"/>
</dbReference>
<dbReference type="Pfam" id="PF08455">
    <property type="entry name" value="SNF2_assoc"/>
    <property type="match status" value="1"/>
</dbReference>
<evidence type="ECO:0000313" key="3">
    <source>
        <dbReference type="EMBL" id="HHE54844.1"/>
    </source>
</evidence>
<dbReference type="Proteomes" id="UP000886111">
    <property type="component" value="Unassembled WGS sequence"/>
</dbReference>
<evidence type="ECO:0000256" key="1">
    <source>
        <dbReference type="PROSITE-ProRule" id="PRU00325"/>
    </source>
</evidence>
<name>A0A7V5H2X0_CALAY</name>
<sequence>MKIDIRDLKDRVPDIIFKQGLEYFKEGRVKIKQWDNISVLATVQGTYPYIVRLTVNDQSFESTCTCPYNYTCKHVVAVALKIIDEQRAVESEQKEEQDNWREYFEKLITIQKVENEFSQEVRWKLIYIIHLAENYWNIRPVKVYMKKDGSYGRMQEPSFGELSGQNVFRTSGDLIAISYLERIQAQQPSVYYRGRLETSYLDFGLDAGQLFQLLRKSEIHLKKEDGSVGPRIRFGRRPWKLVFKLTLDEEDDVYVFRPYFVRDEVEIPITKDIKILTVNPIWFYYNNKLNFCEFPLSYAYIKSFIDEDLEIRVQKNEYQSFISDYLAKLPIFPYVEFPPGIEVTEINEVTSKRLYLEEMEDQLVVSFSVLYNDIEIAFSYPNDEYLHYDTASRRVIRVRRDRQTEEELRQKILETNILEDTPGLFYASFEDSLDWLFDGLPELHKQGFEILGEEKLVRFRVNRAPANFGLSVSSETDWFDIELALTFDGIEVTLEELKKALRANKK</sequence>
<accession>A0A7V5H2X0</accession>
<comment type="caution">
    <text evidence="3">The sequence shown here is derived from an EMBL/GenBank/DDBJ whole genome shotgun (WGS) entry which is preliminary data.</text>
</comment>
<dbReference type="InterPro" id="IPR007527">
    <property type="entry name" value="Znf_SWIM"/>
</dbReference>
<protein>
    <recommendedName>
        <fullName evidence="2">SWIM-type domain-containing protein</fullName>
    </recommendedName>
</protein>
<dbReference type="GO" id="GO:0008270">
    <property type="term" value="F:zinc ion binding"/>
    <property type="evidence" value="ECO:0007669"/>
    <property type="project" value="UniProtKB-KW"/>
</dbReference>
<organism evidence="3">
    <name type="scientific">Caldithrix abyssi</name>
    <dbReference type="NCBI Taxonomy" id="187145"/>
    <lineage>
        <taxon>Bacteria</taxon>
        <taxon>Pseudomonadati</taxon>
        <taxon>Calditrichota</taxon>
        <taxon>Calditrichia</taxon>
        <taxon>Calditrichales</taxon>
        <taxon>Calditrichaceae</taxon>
        <taxon>Caldithrix</taxon>
    </lineage>
</organism>
<proteinExistence type="predicted"/>
<keyword evidence="1" id="KW-0863">Zinc-finger</keyword>
<dbReference type="PROSITE" id="PS50966">
    <property type="entry name" value="ZF_SWIM"/>
    <property type="match status" value="1"/>
</dbReference>
<keyword evidence="1" id="KW-0862">Zinc</keyword>
<feature type="non-terminal residue" evidence="3">
    <location>
        <position position="506"/>
    </location>
</feature>
<gene>
    <name evidence="3" type="ORF">ENL21_03610</name>
</gene>
<feature type="domain" description="SWIM-type" evidence="2">
    <location>
        <begin position="49"/>
        <end position="83"/>
    </location>
</feature>
<dbReference type="Pfam" id="PF04434">
    <property type="entry name" value="SWIM"/>
    <property type="match status" value="1"/>
</dbReference>
<evidence type="ECO:0000259" key="2">
    <source>
        <dbReference type="PROSITE" id="PS50966"/>
    </source>
</evidence>
<dbReference type="AlphaFoldDB" id="A0A7V5H2X0"/>
<keyword evidence="1" id="KW-0479">Metal-binding</keyword>
<reference evidence="3" key="1">
    <citation type="journal article" date="2020" name="mSystems">
        <title>Genome- and Community-Level Interaction Insights into Carbon Utilization and Element Cycling Functions of Hydrothermarchaeota in Hydrothermal Sediment.</title>
        <authorList>
            <person name="Zhou Z."/>
            <person name="Liu Y."/>
            <person name="Xu W."/>
            <person name="Pan J."/>
            <person name="Luo Z.H."/>
            <person name="Li M."/>
        </authorList>
    </citation>
    <scope>NUCLEOTIDE SEQUENCE [LARGE SCALE GENOMIC DNA]</scope>
    <source>
        <strain evidence="3">HyVt-76</strain>
    </source>
</reference>